<organism evidence="2 3">
    <name type="scientific">Pseudonocardia sediminis</name>
    <dbReference type="NCBI Taxonomy" id="1397368"/>
    <lineage>
        <taxon>Bacteria</taxon>
        <taxon>Bacillati</taxon>
        <taxon>Actinomycetota</taxon>
        <taxon>Actinomycetes</taxon>
        <taxon>Pseudonocardiales</taxon>
        <taxon>Pseudonocardiaceae</taxon>
        <taxon>Pseudonocardia</taxon>
    </lineage>
</organism>
<protein>
    <submittedName>
        <fullName evidence="2">Pimeloyl-ACP methyl ester carboxylesterase</fullName>
    </submittedName>
</protein>
<dbReference type="PANTHER" id="PTHR43194">
    <property type="entry name" value="HYDROLASE ALPHA/BETA FOLD FAMILY"/>
    <property type="match status" value="1"/>
</dbReference>
<feature type="domain" description="AB hydrolase-1" evidence="1">
    <location>
        <begin position="25"/>
        <end position="278"/>
    </location>
</feature>
<sequence>MPTGSPVDGFRLTYDRHGSPTAGRPTVVLLHGWPGDRTDLDAVAARLAGDHDVLVPDLRGFGESDKHHEDPATAYGPDAQARSVAGLADELGLTDLVVAGYDVGSRVAQQLGRDRGDLTRAIVVAPPAPGVGRRVLAEGPMREFWYQAFHQLDLAEELVDGSTTAARAYVKHFWSHWSGPDFTPDDARLDHLASVYGPAGAFVASVGWYRAGGGMVARSLAEQAPDPADRLAVPTTFVWPEHDPLFPREWSDRLDEFFSDVTVIPVDGVGHFVPVEAPEAFTAAVAHVADLHSTAGGSR</sequence>
<evidence type="ECO:0000259" key="1">
    <source>
        <dbReference type="Pfam" id="PF00561"/>
    </source>
</evidence>
<dbReference type="RefSeq" id="WP_130290417.1">
    <property type="nucleotide sequence ID" value="NZ_SHKL01000001.1"/>
</dbReference>
<dbReference type="Proteomes" id="UP000291591">
    <property type="component" value="Unassembled WGS sequence"/>
</dbReference>
<dbReference type="AlphaFoldDB" id="A0A4Q7UYJ3"/>
<dbReference type="OrthoDB" id="2987348at2"/>
<reference evidence="2 3" key="1">
    <citation type="submission" date="2019-02" db="EMBL/GenBank/DDBJ databases">
        <title>Sequencing the genomes of 1000 actinobacteria strains.</title>
        <authorList>
            <person name="Klenk H.-P."/>
        </authorList>
    </citation>
    <scope>NUCLEOTIDE SEQUENCE [LARGE SCALE GENOMIC DNA]</scope>
    <source>
        <strain evidence="2 3">DSM 45779</strain>
    </source>
</reference>
<comment type="caution">
    <text evidence="2">The sequence shown here is derived from an EMBL/GenBank/DDBJ whole genome shotgun (WGS) entry which is preliminary data.</text>
</comment>
<dbReference type="Gene3D" id="3.40.50.1820">
    <property type="entry name" value="alpha/beta hydrolase"/>
    <property type="match status" value="1"/>
</dbReference>
<dbReference type="InterPro" id="IPR033124">
    <property type="entry name" value="Ser_caboxypep_his_AS"/>
</dbReference>
<evidence type="ECO:0000313" key="2">
    <source>
        <dbReference type="EMBL" id="RZT86051.1"/>
    </source>
</evidence>
<keyword evidence="3" id="KW-1185">Reference proteome</keyword>
<dbReference type="SUPFAM" id="SSF53474">
    <property type="entry name" value="alpha/beta-Hydrolases"/>
    <property type="match status" value="1"/>
</dbReference>
<dbReference type="GO" id="GO:0004185">
    <property type="term" value="F:serine-type carboxypeptidase activity"/>
    <property type="evidence" value="ECO:0007669"/>
    <property type="project" value="InterPro"/>
</dbReference>
<accession>A0A4Q7UYJ3</accession>
<dbReference type="InterPro" id="IPR000073">
    <property type="entry name" value="AB_hydrolase_1"/>
</dbReference>
<proteinExistence type="predicted"/>
<gene>
    <name evidence="2" type="ORF">EV383_2939</name>
</gene>
<dbReference type="PANTHER" id="PTHR43194:SF2">
    <property type="entry name" value="PEROXISOMAL MEMBRANE PROTEIN LPX1"/>
    <property type="match status" value="1"/>
</dbReference>
<name>A0A4Q7UYJ3_PSEST</name>
<dbReference type="PROSITE" id="PS00560">
    <property type="entry name" value="CARBOXYPEPT_SER_HIS"/>
    <property type="match status" value="1"/>
</dbReference>
<dbReference type="EMBL" id="SHKL01000001">
    <property type="protein sequence ID" value="RZT86051.1"/>
    <property type="molecule type" value="Genomic_DNA"/>
</dbReference>
<dbReference type="InterPro" id="IPR050228">
    <property type="entry name" value="Carboxylesterase_BioH"/>
</dbReference>
<dbReference type="InterPro" id="IPR029058">
    <property type="entry name" value="AB_hydrolase_fold"/>
</dbReference>
<dbReference type="Pfam" id="PF00561">
    <property type="entry name" value="Abhydrolase_1"/>
    <property type="match status" value="1"/>
</dbReference>
<evidence type="ECO:0000313" key="3">
    <source>
        <dbReference type="Proteomes" id="UP000291591"/>
    </source>
</evidence>